<protein>
    <submittedName>
        <fullName evidence="4">FecR family protein</fullName>
    </submittedName>
</protein>
<dbReference type="EMBL" id="BAAADD010000011">
    <property type="protein sequence ID" value="GAA0584292.1"/>
    <property type="molecule type" value="Genomic_DNA"/>
</dbReference>
<dbReference type="InterPro" id="IPR006860">
    <property type="entry name" value="FecR"/>
</dbReference>
<evidence type="ECO:0000313" key="5">
    <source>
        <dbReference type="Proteomes" id="UP001499951"/>
    </source>
</evidence>
<dbReference type="SUPFAM" id="SSF51905">
    <property type="entry name" value="FAD/NAD(P)-binding domain"/>
    <property type="match status" value="1"/>
</dbReference>
<evidence type="ECO:0000256" key="1">
    <source>
        <dbReference type="SAM" id="Phobius"/>
    </source>
</evidence>
<dbReference type="Pfam" id="PF04773">
    <property type="entry name" value="FecR"/>
    <property type="match status" value="1"/>
</dbReference>
<dbReference type="PANTHER" id="PTHR30273:SF2">
    <property type="entry name" value="PROTEIN FECR"/>
    <property type="match status" value="1"/>
</dbReference>
<name>A0ABP3QCI0_9PROT</name>
<comment type="caution">
    <text evidence="4">The sequence shown here is derived from an EMBL/GenBank/DDBJ whole genome shotgun (WGS) entry which is preliminary data.</text>
</comment>
<dbReference type="Proteomes" id="UP001499951">
    <property type="component" value="Unassembled WGS sequence"/>
</dbReference>
<evidence type="ECO:0000313" key="4">
    <source>
        <dbReference type="EMBL" id="GAA0584292.1"/>
    </source>
</evidence>
<dbReference type="InterPro" id="IPR036188">
    <property type="entry name" value="FAD/NAD-bd_sf"/>
</dbReference>
<keyword evidence="1" id="KW-0812">Transmembrane</keyword>
<dbReference type="Pfam" id="PF16220">
    <property type="entry name" value="DUF4880"/>
    <property type="match status" value="1"/>
</dbReference>
<keyword evidence="1" id="KW-0472">Membrane</keyword>
<keyword evidence="5" id="KW-1185">Reference proteome</keyword>
<keyword evidence="1" id="KW-1133">Transmembrane helix</keyword>
<dbReference type="InterPro" id="IPR012373">
    <property type="entry name" value="Ferrdict_sens_TM"/>
</dbReference>
<evidence type="ECO:0000259" key="3">
    <source>
        <dbReference type="Pfam" id="PF16220"/>
    </source>
</evidence>
<accession>A0ABP3QCI0</accession>
<evidence type="ECO:0000259" key="2">
    <source>
        <dbReference type="Pfam" id="PF04773"/>
    </source>
</evidence>
<dbReference type="PANTHER" id="PTHR30273">
    <property type="entry name" value="PERIPLASMIC SIGNAL SENSOR AND SIGMA FACTOR ACTIVATOR FECR-RELATED"/>
    <property type="match status" value="1"/>
</dbReference>
<organism evidence="4 5">
    <name type="scientific">Rhizomicrobium electricum</name>
    <dbReference type="NCBI Taxonomy" id="480070"/>
    <lineage>
        <taxon>Bacteria</taxon>
        <taxon>Pseudomonadati</taxon>
        <taxon>Pseudomonadota</taxon>
        <taxon>Alphaproteobacteria</taxon>
        <taxon>Micropepsales</taxon>
        <taxon>Micropepsaceae</taxon>
        <taxon>Rhizomicrobium</taxon>
    </lineage>
</organism>
<dbReference type="InterPro" id="IPR032623">
    <property type="entry name" value="FecR_N"/>
</dbReference>
<proteinExistence type="predicted"/>
<reference evidence="5" key="1">
    <citation type="journal article" date="2019" name="Int. J. Syst. Evol. Microbiol.">
        <title>The Global Catalogue of Microorganisms (GCM) 10K type strain sequencing project: providing services to taxonomists for standard genome sequencing and annotation.</title>
        <authorList>
            <consortium name="The Broad Institute Genomics Platform"/>
            <consortium name="The Broad Institute Genome Sequencing Center for Infectious Disease"/>
            <person name="Wu L."/>
            <person name="Ma J."/>
        </authorList>
    </citation>
    <scope>NUCLEOTIDE SEQUENCE [LARGE SCALE GENOMIC DNA]</scope>
    <source>
        <strain evidence="5">JCM 15089</strain>
    </source>
</reference>
<feature type="domain" description="FecR N-terminal" evidence="3">
    <location>
        <begin position="16"/>
        <end position="55"/>
    </location>
</feature>
<dbReference type="PIRSF" id="PIRSF018266">
    <property type="entry name" value="FecR"/>
    <property type="match status" value="1"/>
</dbReference>
<dbReference type="Gene3D" id="2.60.120.1440">
    <property type="match status" value="1"/>
</dbReference>
<gene>
    <name evidence="4" type="ORF">GCM10008942_36490</name>
</gene>
<feature type="domain" description="FecR protein" evidence="2">
    <location>
        <begin position="121"/>
        <end position="212"/>
    </location>
</feature>
<feature type="transmembrane region" description="Helical" evidence="1">
    <location>
        <begin position="93"/>
        <end position="116"/>
    </location>
</feature>
<sequence length="335" mass="36488">MTSFDSRAAIEQQALEEAAGWLLRLEREPSCELSSEFREWIAEPANRRAFSAVERGRSALAIHSAAPEILGLRARAIRQMQKPGRVRTLPRKLLFRAAAAVVLASVLGGSALYMYMVSPVTYETGVGTRRIVALPDGSRISLDSDSEVRVRYTDAVRKIILEHGRARFDVAHDTTRPFTVTAGSEMVVAIGTSFNVEKIGSKVLVTLIQGRVVIKNSTGAKVETARQNPVALKAGEEFEVARDNNPVVKQADMKTATAWEAGQLIFKNVSLEEAAARENRYTKKAIAVDPSVATLRISGVFNAGDVSAFVNAVTNYFPVQATTTADDQILLQSKP</sequence>